<dbReference type="Proteomes" id="UP001173801">
    <property type="component" value="Unassembled WGS sequence"/>
</dbReference>
<evidence type="ECO:0000256" key="1">
    <source>
        <dbReference type="SAM" id="SignalP"/>
    </source>
</evidence>
<evidence type="ECO:0000313" key="2">
    <source>
        <dbReference type="EMBL" id="MDL0088333.1"/>
    </source>
</evidence>
<keyword evidence="1" id="KW-0732">Signal</keyword>
<name>A0ABT7HN57_9BACT</name>
<dbReference type="RefSeq" id="WP_284936982.1">
    <property type="nucleotide sequence ID" value="NZ_JANURM010000002.1"/>
</dbReference>
<organism evidence="2 3">
    <name type="scientific">Campylobacter gastrosuis</name>
    <dbReference type="NCBI Taxonomy" id="2974576"/>
    <lineage>
        <taxon>Bacteria</taxon>
        <taxon>Pseudomonadati</taxon>
        <taxon>Campylobacterota</taxon>
        <taxon>Epsilonproteobacteria</taxon>
        <taxon>Campylobacterales</taxon>
        <taxon>Campylobacteraceae</taxon>
        <taxon>Campylobacter</taxon>
    </lineage>
</organism>
<comment type="caution">
    <text evidence="2">The sequence shown here is derived from an EMBL/GenBank/DDBJ whole genome shotgun (WGS) entry which is preliminary data.</text>
</comment>
<feature type="signal peptide" evidence="1">
    <location>
        <begin position="1"/>
        <end position="17"/>
    </location>
</feature>
<dbReference type="EMBL" id="JANURM010000002">
    <property type="protein sequence ID" value="MDL0088333.1"/>
    <property type="molecule type" value="Genomic_DNA"/>
</dbReference>
<proteinExistence type="predicted"/>
<accession>A0ABT7HN57</accession>
<feature type="chain" id="PRO_5045958746" evidence="1">
    <location>
        <begin position="18"/>
        <end position="140"/>
    </location>
</feature>
<reference evidence="2" key="1">
    <citation type="submission" date="2022-08" db="EMBL/GenBank/DDBJ databases">
        <authorList>
            <person name="Wang H."/>
        </authorList>
    </citation>
    <scope>NUCLEOTIDE SEQUENCE</scope>
    <source>
        <strain evidence="2">PS10</strain>
    </source>
</reference>
<reference evidence="2" key="2">
    <citation type="journal article" date="2023" name="Microorganisms">
        <title>Isolation and Genomic Characteristics of Cat-Borne Campylobacter felis sp. nov. and Sheep-Borne Campylobacter ovis sp. nov.</title>
        <authorList>
            <person name="Wang H."/>
            <person name="Li Y."/>
            <person name="Gu Y."/>
            <person name="Zhou G."/>
            <person name="Chen X."/>
            <person name="Zhang X."/>
            <person name="Shao Z."/>
            <person name="Zhang J."/>
            <person name="Zhang M."/>
        </authorList>
    </citation>
    <scope>NUCLEOTIDE SEQUENCE</scope>
    <source>
        <strain evidence="2">PS10</strain>
    </source>
</reference>
<keyword evidence="3" id="KW-1185">Reference proteome</keyword>
<protein>
    <submittedName>
        <fullName evidence="2">Uncharacterized protein</fullName>
    </submittedName>
</protein>
<evidence type="ECO:0000313" key="3">
    <source>
        <dbReference type="Proteomes" id="UP001173801"/>
    </source>
</evidence>
<sequence length="140" mass="16763">MSKILAVFALFTSLFSAVPNYEPSFTFELFKDEWARVIITEKATLKRDSFDFRWTLFDSTNIIVQSFFRRYPRHFTMSLRHGQNRYKQGIIPDFNMPPNDIVKLYLTFVGFKNKMASFRVDILDESKRIDVEFLEPKRKR</sequence>
<gene>
    <name evidence="2" type="ORF">NYG85_02945</name>
</gene>